<keyword evidence="2" id="KW-1185">Reference proteome</keyword>
<name>A0A914GWX6_GLORO</name>
<dbReference type="Proteomes" id="UP000887572">
    <property type="component" value="Unplaced"/>
</dbReference>
<sequence>MEGLILKMVICSSVKRGQLSRVVMGTLSSFTSTTVTSATDSSDPRLECERAPESGGYPTRKYPSRTVNQWINDSKRGQIKKQSDRLPKPSNKLYRPKCHRISSKHSADFSTPKGPFFTSEPPLTKPASLHLDCLRQFSPTVLGDCPKLRVLRSFYLFPAFPADDSAGASSGQVLAKWLHTPLGFGLPKVLKCNYQSERMEGLIKAFATALLSPPDSLFLPHYFFKK</sequence>
<dbReference type="WBParaSite" id="Gr19_v10_g11510.t1">
    <property type="protein sequence ID" value="Gr19_v10_g11510.t1"/>
    <property type="gene ID" value="Gr19_v10_g11510"/>
</dbReference>
<dbReference type="AlphaFoldDB" id="A0A914GWX6"/>
<evidence type="ECO:0000256" key="1">
    <source>
        <dbReference type="SAM" id="MobiDB-lite"/>
    </source>
</evidence>
<feature type="compositionally biased region" description="Basic and acidic residues" evidence="1">
    <location>
        <begin position="73"/>
        <end position="87"/>
    </location>
</feature>
<feature type="region of interest" description="Disordered" evidence="1">
    <location>
        <begin position="34"/>
        <end position="62"/>
    </location>
</feature>
<feature type="compositionally biased region" description="Basic and acidic residues" evidence="1">
    <location>
        <begin position="42"/>
        <end position="52"/>
    </location>
</feature>
<evidence type="ECO:0000313" key="3">
    <source>
        <dbReference type="WBParaSite" id="Gr19_v10_g11510.t1"/>
    </source>
</evidence>
<protein>
    <submittedName>
        <fullName evidence="3">Uncharacterized protein</fullName>
    </submittedName>
</protein>
<feature type="region of interest" description="Disordered" evidence="1">
    <location>
        <begin position="73"/>
        <end position="92"/>
    </location>
</feature>
<evidence type="ECO:0000313" key="2">
    <source>
        <dbReference type="Proteomes" id="UP000887572"/>
    </source>
</evidence>
<accession>A0A914GWX6</accession>
<reference evidence="3" key="1">
    <citation type="submission" date="2022-11" db="UniProtKB">
        <authorList>
            <consortium name="WormBaseParasite"/>
        </authorList>
    </citation>
    <scope>IDENTIFICATION</scope>
</reference>
<proteinExistence type="predicted"/>
<organism evidence="2 3">
    <name type="scientific">Globodera rostochiensis</name>
    <name type="common">Golden nematode worm</name>
    <name type="synonym">Heterodera rostochiensis</name>
    <dbReference type="NCBI Taxonomy" id="31243"/>
    <lineage>
        <taxon>Eukaryota</taxon>
        <taxon>Metazoa</taxon>
        <taxon>Ecdysozoa</taxon>
        <taxon>Nematoda</taxon>
        <taxon>Chromadorea</taxon>
        <taxon>Rhabditida</taxon>
        <taxon>Tylenchina</taxon>
        <taxon>Tylenchomorpha</taxon>
        <taxon>Tylenchoidea</taxon>
        <taxon>Heteroderidae</taxon>
        <taxon>Heteroderinae</taxon>
        <taxon>Globodera</taxon>
    </lineage>
</organism>